<comment type="caution">
    <text evidence="3">The sequence shown here is derived from an EMBL/GenBank/DDBJ whole genome shotgun (WGS) entry which is preliminary data.</text>
</comment>
<accession>A0A7J0DVN6</accession>
<dbReference type="SUPFAM" id="SSF52540">
    <property type="entry name" value="P-loop containing nucleoside triphosphate hydrolases"/>
    <property type="match status" value="1"/>
</dbReference>
<evidence type="ECO:0000256" key="1">
    <source>
        <dbReference type="SAM" id="Phobius"/>
    </source>
</evidence>
<dbReference type="InterPro" id="IPR027417">
    <property type="entry name" value="P-loop_NTPase"/>
</dbReference>
<evidence type="ECO:0000313" key="3">
    <source>
        <dbReference type="EMBL" id="GFS43396.1"/>
    </source>
</evidence>
<dbReference type="PANTHER" id="PTHR43977">
    <property type="entry name" value="STRUCTURAL MAINTENANCE OF CHROMOSOMES PROTEIN 3"/>
    <property type="match status" value="1"/>
</dbReference>
<dbReference type="Gene3D" id="3.40.50.300">
    <property type="entry name" value="P-loop containing nucleotide triphosphate hydrolases"/>
    <property type="match status" value="1"/>
</dbReference>
<dbReference type="Proteomes" id="UP000585474">
    <property type="component" value="Unassembled WGS sequence"/>
</dbReference>
<feature type="transmembrane region" description="Helical" evidence="1">
    <location>
        <begin position="100"/>
        <end position="120"/>
    </location>
</feature>
<feature type="domain" description="RecF/RecN/SMC N-terminal" evidence="2">
    <location>
        <begin position="62"/>
        <end position="143"/>
    </location>
</feature>
<evidence type="ECO:0000259" key="2">
    <source>
        <dbReference type="Pfam" id="PF02463"/>
    </source>
</evidence>
<name>A0A7J0DVN6_9ERIC</name>
<dbReference type="Pfam" id="PF02463">
    <property type="entry name" value="SMC_N"/>
    <property type="match status" value="1"/>
</dbReference>
<protein>
    <submittedName>
        <fullName evidence="3">Structural maintenance of chromosomes (SMC) family protein</fullName>
    </submittedName>
</protein>
<dbReference type="InterPro" id="IPR003395">
    <property type="entry name" value="RecF/RecN/SMC_N"/>
</dbReference>
<evidence type="ECO:0000313" key="4">
    <source>
        <dbReference type="Proteomes" id="UP000585474"/>
    </source>
</evidence>
<keyword evidence="1" id="KW-1133">Transmembrane helix</keyword>
<dbReference type="OrthoDB" id="1738642at2759"/>
<gene>
    <name evidence="3" type="ORF">Acr_00g0084950</name>
</gene>
<dbReference type="AlphaFoldDB" id="A0A7J0DVN6"/>
<dbReference type="GO" id="GO:0051276">
    <property type="term" value="P:chromosome organization"/>
    <property type="evidence" value="ECO:0007669"/>
    <property type="project" value="UniProtKB-ARBA"/>
</dbReference>
<keyword evidence="1" id="KW-0472">Membrane</keyword>
<sequence>MENEVRRMEMEQKIAPLRLEKRVNKKVIAMFEKAEDEYNNLISKKNIIEIMKLINNNLLFSDFGSIFSTLLPSTMAKLEPLEGCSFSDGIEEPSGGQRSLLALFLILAILLFTPAPLYILDGVDAALDPSHTQNIGRRIKSFSTFTGLTFLSCSQS</sequence>
<reference evidence="4" key="1">
    <citation type="submission" date="2019-07" db="EMBL/GenBank/DDBJ databases">
        <title>De Novo Assembly of kiwifruit Actinidia rufa.</title>
        <authorList>
            <person name="Sugita-Konishi S."/>
            <person name="Sato K."/>
            <person name="Mori E."/>
            <person name="Abe Y."/>
            <person name="Kisaki G."/>
            <person name="Hamano K."/>
            <person name="Suezawa K."/>
            <person name="Otani M."/>
            <person name="Fukuda T."/>
            <person name="Manabe T."/>
            <person name="Gomi K."/>
            <person name="Tabuchi M."/>
            <person name="Akimitsu K."/>
            <person name="Kataoka I."/>
        </authorList>
    </citation>
    <scope>NUCLEOTIDE SEQUENCE [LARGE SCALE GENOMIC DNA]</scope>
    <source>
        <strain evidence="4">cv. Fuchu</strain>
    </source>
</reference>
<dbReference type="EMBL" id="BJWL01000418">
    <property type="protein sequence ID" value="GFS43396.1"/>
    <property type="molecule type" value="Genomic_DNA"/>
</dbReference>
<proteinExistence type="predicted"/>
<keyword evidence="4" id="KW-1185">Reference proteome</keyword>
<keyword evidence="1" id="KW-0812">Transmembrane</keyword>
<organism evidence="3 4">
    <name type="scientific">Actinidia rufa</name>
    <dbReference type="NCBI Taxonomy" id="165716"/>
    <lineage>
        <taxon>Eukaryota</taxon>
        <taxon>Viridiplantae</taxon>
        <taxon>Streptophyta</taxon>
        <taxon>Embryophyta</taxon>
        <taxon>Tracheophyta</taxon>
        <taxon>Spermatophyta</taxon>
        <taxon>Magnoliopsida</taxon>
        <taxon>eudicotyledons</taxon>
        <taxon>Gunneridae</taxon>
        <taxon>Pentapetalae</taxon>
        <taxon>asterids</taxon>
        <taxon>Ericales</taxon>
        <taxon>Actinidiaceae</taxon>
        <taxon>Actinidia</taxon>
    </lineage>
</organism>